<reference evidence="2" key="2">
    <citation type="submission" date="2025-08" db="UniProtKB">
        <authorList>
            <consortium name="Ensembl"/>
        </authorList>
    </citation>
    <scope>IDENTIFICATION</scope>
    <source>
        <strain evidence="2">Thoroughbred</strain>
    </source>
</reference>
<feature type="chain" id="PRO_5040497448" evidence="1">
    <location>
        <begin position="19"/>
        <end position="148"/>
    </location>
</feature>
<reference evidence="2 3" key="1">
    <citation type="journal article" date="2009" name="Science">
        <title>Genome sequence, comparative analysis, and population genetics of the domestic horse.</title>
        <authorList>
            <consortium name="Broad Institute Genome Sequencing Platform"/>
            <consortium name="Broad Institute Whole Genome Assembly Team"/>
            <person name="Wade C.M."/>
            <person name="Giulotto E."/>
            <person name="Sigurdsson S."/>
            <person name="Zoli M."/>
            <person name="Gnerre S."/>
            <person name="Imsland F."/>
            <person name="Lear T.L."/>
            <person name="Adelson D.L."/>
            <person name="Bailey E."/>
            <person name="Bellone R.R."/>
            <person name="Bloecker H."/>
            <person name="Distl O."/>
            <person name="Edgar R.C."/>
            <person name="Garber M."/>
            <person name="Leeb T."/>
            <person name="Mauceli E."/>
            <person name="MacLeod J.N."/>
            <person name="Penedo M.C.T."/>
            <person name="Raison J.M."/>
            <person name="Sharpe T."/>
            <person name="Vogel J."/>
            <person name="Andersson L."/>
            <person name="Antczak D.F."/>
            <person name="Biagi T."/>
            <person name="Binns M.M."/>
            <person name="Chowdhary B.P."/>
            <person name="Coleman S.J."/>
            <person name="Della Valle G."/>
            <person name="Fryc S."/>
            <person name="Guerin G."/>
            <person name="Hasegawa T."/>
            <person name="Hill E.W."/>
            <person name="Jurka J."/>
            <person name="Kiialainen A."/>
            <person name="Lindgren G."/>
            <person name="Liu J."/>
            <person name="Magnani E."/>
            <person name="Mickelson J.R."/>
            <person name="Murray J."/>
            <person name="Nergadze S.G."/>
            <person name="Onofrio R."/>
            <person name="Pedroni S."/>
            <person name="Piras M.F."/>
            <person name="Raudsepp T."/>
            <person name="Rocchi M."/>
            <person name="Roeed K.H."/>
            <person name="Ryder O.A."/>
            <person name="Searle S."/>
            <person name="Skow L."/>
            <person name="Swinburne J.E."/>
            <person name="Syvaenen A.C."/>
            <person name="Tozaki T."/>
            <person name="Valberg S.J."/>
            <person name="Vaudin M."/>
            <person name="White J.R."/>
            <person name="Zody M.C."/>
            <person name="Lander E.S."/>
            <person name="Lindblad-Toh K."/>
        </authorList>
    </citation>
    <scope>NUCLEOTIDE SEQUENCE [LARGE SCALE GENOMIC DNA]</scope>
    <source>
        <strain evidence="2 3">Thoroughbred</strain>
    </source>
</reference>
<protein>
    <submittedName>
        <fullName evidence="2">Uncharacterized protein</fullName>
    </submittedName>
</protein>
<evidence type="ECO:0000313" key="2">
    <source>
        <dbReference type="Ensembl" id="ENSECAP00000055953.1"/>
    </source>
</evidence>
<accession>A0A9L0QZM8</accession>
<name>A0A9L0QZM8_HORSE</name>
<evidence type="ECO:0000256" key="1">
    <source>
        <dbReference type="SAM" id="SignalP"/>
    </source>
</evidence>
<sequence>MNSTLYLCALCLCMKAQSLEALPLVALVLSFCGVWFKDWFSKWSFCCIFHLAHRPASVNIQFRGTVLGSETFLGAEENSADVQSWQKSVILRCEGSSLCYSVAALEVCTVKNEKGKTEMILVKSLQIVPYPLRLTFPSCPGANTGAIP</sequence>
<dbReference type="AlphaFoldDB" id="A0A9L0QZM8"/>
<keyword evidence="1" id="KW-0732">Signal</keyword>
<keyword evidence="3" id="KW-1185">Reference proteome</keyword>
<evidence type="ECO:0000313" key="3">
    <source>
        <dbReference type="Proteomes" id="UP000002281"/>
    </source>
</evidence>
<proteinExistence type="predicted"/>
<organism evidence="2 3">
    <name type="scientific">Equus caballus</name>
    <name type="common">Horse</name>
    <dbReference type="NCBI Taxonomy" id="9796"/>
    <lineage>
        <taxon>Eukaryota</taxon>
        <taxon>Metazoa</taxon>
        <taxon>Chordata</taxon>
        <taxon>Craniata</taxon>
        <taxon>Vertebrata</taxon>
        <taxon>Euteleostomi</taxon>
        <taxon>Mammalia</taxon>
        <taxon>Eutheria</taxon>
        <taxon>Laurasiatheria</taxon>
        <taxon>Perissodactyla</taxon>
        <taxon>Equidae</taxon>
        <taxon>Equus</taxon>
    </lineage>
</organism>
<dbReference type="Ensembl" id="ENSECAT00000103911.1">
    <property type="protein sequence ID" value="ENSECAP00000055953.1"/>
    <property type="gene ID" value="ENSECAG00000059384.1"/>
</dbReference>
<feature type="signal peptide" evidence="1">
    <location>
        <begin position="1"/>
        <end position="18"/>
    </location>
</feature>
<dbReference type="Proteomes" id="UP000002281">
    <property type="component" value="Chromosome 11"/>
</dbReference>
<dbReference type="GeneTree" id="ENSGT00910000147851"/>
<reference evidence="2" key="3">
    <citation type="submission" date="2025-09" db="UniProtKB">
        <authorList>
            <consortium name="Ensembl"/>
        </authorList>
    </citation>
    <scope>IDENTIFICATION</scope>
    <source>
        <strain evidence="2">Thoroughbred</strain>
    </source>
</reference>